<dbReference type="InterPro" id="IPR002156">
    <property type="entry name" value="RNaseH_domain"/>
</dbReference>
<proteinExistence type="predicted"/>
<dbReference type="InterPro" id="IPR052929">
    <property type="entry name" value="RNase_H-like_EbsB-rel"/>
</dbReference>
<protein>
    <recommendedName>
        <fullName evidence="1">RNase H type-1 domain-containing protein</fullName>
    </recommendedName>
</protein>
<dbReference type="AlphaFoldDB" id="A0A8J6CPC3"/>
<dbReference type="PANTHER" id="PTHR47074:SF61">
    <property type="entry name" value="RNASE H TYPE-1 DOMAIN-CONTAINING PROTEIN"/>
    <property type="match status" value="1"/>
</dbReference>
<reference evidence="2 3" key="1">
    <citation type="journal article" date="2021" name="bioRxiv">
        <title>The Gossypium anomalum genome as a resource for cotton improvement and evolutionary analysis of hybrid incompatibility.</title>
        <authorList>
            <person name="Grover C.E."/>
            <person name="Yuan D."/>
            <person name="Arick M.A."/>
            <person name="Miller E.R."/>
            <person name="Hu G."/>
            <person name="Peterson D.G."/>
            <person name="Wendel J.F."/>
            <person name="Udall J.A."/>
        </authorList>
    </citation>
    <scope>NUCLEOTIDE SEQUENCE [LARGE SCALE GENOMIC DNA]</scope>
    <source>
        <strain evidence="2">JFW-Udall</strain>
        <tissue evidence="2">Leaf</tissue>
    </source>
</reference>
<dbReference type="Pfam" id="PF13456">
    <property type="entry name" value="RVT_3"/>
    <property type="match status" value="1"/>
</dbReference>
<dbReference type="EMBL" id="JAHUZN010000011">
    <property type="protein sequence ID" value="KAG8478311.1"/>
    <property type="molecule type" value="Genomic_DNA"/>
</dbReference>
<name>A0A8J6CPC3_9ROSI</name>
<keyword evidence="3" id="KW-1185">Reference proteome</keyword>
<dbReference type="OrthoDB" id="972793at2759"/>
<evidence type="ECO:0000313" key="3">
    <source>
        <dbReference type="Proteomes" id="UP000701853"/>
    </source>
</evidence>
<dbReference type="Proteomes" id="UP000701853">
    <property type="component" value="Chromosome 11"/>
</dbReference>
<organism evidence="2 3">
    <name type="scientific">Gossypium anomalum</name>
    <dbReference type="NCBI Taxonomy" id="47600"/>
    <lineage>
        <taxon>Eukaryota</taxon>
        <taxon>Viridiplantae</taxon>
        <taxon>Streptophyta</taxon>
        <taxon>Embryophyta</taxon>
        <taxon>Tracheophyta</taxon>
        <taxon>Spermatophyta</taxon>
        <taxon>Magnoliopsida</taxon>
        <taxon>eudicotyledons</taxon>
        <taxon>Gunneridae</taxon>
        <taxon>Pentapetalae</taxon>
        <taxon>rosids</taxon>
        <taxon>malvids</taxon>
        <taxon>Malvales</taxon>
        <taxon>Malvaceae</taxon>
        <taxon>Malvoideae</taxon>
        <taxon>Gossypium</taxon>
    </lineage>
</organism>
<dbReference type="PANTHER" id="PTHR47074">
    <property type="entry name" value="BNAC02G40300D PROTEIN"/>
    <property type="match status" value="1"/>
</dbReference>
<accession>A0A8J6CPC3</accession>
<sequence length="222" mass="24639">MLVPNLTLRSLFDERLKQILAILLSSSAHHDEMVWQWDNKCVYSAKSGYKWLLADDSTSSTQWTTCSVSAPLLGKSCMGWTQIFPPPAVNVIGKHGQNAFGIIAFIKAYITKNDNLEEVSTTKQTPVDRKWEPPIGAVMKLNFDAAFHQHTNISIFGIIARNTEGQIMAACTHLNKYVMDSTVAEAPACLQSLIFTEDLGFQRIMVEGDTLTAMKKKGISGR</sequence>
<dbReference type="GO" id="GO:0003676">
    <property type="term" value="F:nucleic acid binding"/>
    <property type="evidence" value="ECO:0007669"/>
    <property type="project" value="InterPro"/>
</dbReference>
<evidence type="ECO:0000259" key="1">
    <source>
        <dbReference type="Pfam" id="PF13456"/>
    </source>
</evidence>
<dbReference type="GO" id="GO:0004523">
    <property type="term" value="F:RNA-DNA hybrid ribonuclease activity"/>
    <property type="evidence" value="ECO:0007669"/>
    <property type="project" value="InterPro"/>
</dbReference>
<comment type="caution">
    <text evidence="2">The sequence shown here is derived from an EMBL/GenBank/DDBJ whole genome shotgun (WGS) entry which is preliminary data.</text>
</comment>
<gene>
    <name evidence="2" type="ORF">CXB51_028049</name>
</gene>
<feature type="domain" description="RNase H type-1" evidence="1">
    <location>
        <begin position="142"/>
        <end position="214"/>
    </location>
</feature>
<evidence type="ECO:0000313" key="2">
    <source>
        <dbReference type="EMBL" id="KAG8478311.1"/>
    </source>
</evidence>